<protein>
    <submittedName>
        <fullName evidence="1">Uncharacterized protein</fullName>
    </submittedName>
</protein>
<accession>A0ABV2FQH3</accession>
<dbReference type="EMBL" id="JBEPLT010000028">
    <property type="protein sequence ID" value="MET3560819.1"/>
    <property type="molecule type" value="Genomic_DNA"/>
</dbReference>
<sequence length="123" mass="14090">MRLNEDNALEACLWLHRLIAVKASNDDIANTFRLFSASGFQMRKDMDSDACVMAYQTELKGVSLFVLKEALKRIVCGKVEGMSKKFMPRASDFSEYCEELEKDLLSRAKTLHEFMTGEFKSDF</sequence>
<organism evidence="1 2">
    <name type="scientific">Bartonella japonica</name>
    <dbReference type="NCBI Taxonomy" id="357761"/>
    <lineage>
        <taxon>Bacteria</taxon>
        <taxon>Pseudomonadati</taxon>
        <taxon>Pseudomonadota</taxon>
        <taxon>Alphaproteobacteria</taxon>
        <taxon>Hyphomicrobiales</taxon>
        <taxon>Bartonellaceae</taxon>
        <taxon>Bartonella</taxon>
    </lineage>
</organism>
<comment type="caution">
    <text evidence="1">The sequence shown here is derived from an EMBL/GenBank/DDBJ whole genome shotgun (WGS) entry which is preliminary data.</text>
</comment>
<name>A0ABV2FQH3_9HYPH</name>
<dbReference type="RefSeq" id="WP_354187476.1">
    <property type="nucleotide sequence ID" value="NZ_JBEPLT010000028.1"/>
</dbReference>
<proteinExistence type="predicted"/>
<evidence type="ECO:0000313" key="2">
    <source>
        <dbReference type="Proteomes" id="UP001549112"/>
    </source>
</evidence>
<gene>
    <name evidence="1" type="ORF">ABID39_001535</name>
</gene>
<keyword evidence="2" id="KW-1185">Reference proteome</keyword>
<reference evidence="1 2" key="1">
    <citation type="submission" date="2024-06" db="EMBL/GenBank/DDBJ databases">
        <title>Genomic Encyclopedia of Type Strains, Phase IV (KMG-IV): sequencing the most valuable type-strain genomes for metagenomic binning, comparative biology and taxonomic classification.</title>
        <authorList>
            <person name="Goeker M."/>
        </authorList>
    </citation>
    <scope>NUCLEOTIDE SEQUENCE [LARGE SCALE GENOMIC DNA]</scope>
    <source>
        <strain evidence="1 2">DSM 23650</strain>
    </source>
</reference>
<evidence type="ECO:0000313" key="1">
    <source>
        <dbReference type="EMBL" id="MET3560819.1"/>
    </source>
</evidence>
<dbReference type="Proteomes" id="UP001549112">
    <property type="component" value="Unassembled WGS sequence"/>
</dbReference>